<evidence type="ECO:0000313" key="11">
    <source>
        <dbReference type="EMBL" id="MFJ1268967.1"/>
    </source>
</evidence>
<comment type="caution">
    <text evidence="11">The sequence shown here is derived from an EMBL/GenBank/DDBJ whole genome shotgun (WGS) entry which is preliminary data.</text>
</comment>
<dbReference type="InterPro" id="IPR036565">
    <property type="entry name" value="Mur-like_cat_sf"/>
</dbReference>
<dbReference type="InterPro" id="IPR005762">
    <property type="entry name" value="MurD"/>
</dbReference>
<comment type="subcellular location">
    <subcellularLocation>
        <location evidence="1 7 8">Cytoplasm</location>
    </subcellularLocation>
</comment>
<comment type="catalytic activity">
    <reaction evidence="7 8">
        <text>UDP-N-acetyl-alpha-D-muramoyl-L-alanine + D-glutamate + ATP = UDP-N-acetyl-alpha-D-muramoyl-L-alanyl-D-glutamate + ADP + phosphate + H(+)</text>
        <dbReference type="Rhea" id="RHEA:16429"/>
        <dbReference type="ChEBI" id="CHEBI:15378"/>
        <dbReference type="ChEBI" id="CHEBI:29986"/>
        <dbReference type="ChEBI" id="CHEBI:30616"/>
        <dbReference type="ChEBI" id="CHEBI:43474"/>
        <dbReference type="ChEBI" id="CHEBI:83898"/>
        <dbReference type="ChEBI" id="CHEBI:83900"/>
        <dbReference type="ChEBI" id="CHEBI:456216"/>
        <dbReference type="EC" id="6.3.2.9"/>
    </reaction>
</comment>
<comment type="function">
    <text evidence="7 8">Cell wall formation. Catalyzes the addition of glutamate to the nucleotide precursor UDP-N-acetylmuramoyl-L-alanine (UMA).</text>
</comment>
<keyword evidence="7 8" id="KW-0961">Cell wall biogenesis/degradation</keyword>
<dbReference type="RefSeq" id="WP_400187791.1">
    <property type="nucleotide sequence ID" value="NZ_JBGORX010000003.1"/>
</dbReference>
<protein>
    <recommendedName>
        <fullName evidence="7 8">UDP-N-acetylmuramoylalanine--D-glutamate ligase</fullName>
        <ecNumber evidence="7 8">6.3.2.9</ecNumber>
    </recommendedName>
    <alternativeName>
        <fullName evidence="7">D-glutamic acid-adding enzyme</fullName>
    </alternativeName>
    <alternativeName>
        <fullName evidence="7">UDP-N-acetylmuramoyl-L-alanyl-D-glutamate synthetase</fullName>
    </alternativeName>
</protein>
<dbReference type="Pfam" id="PF02875">
    <property type="entry name" value="Mur_ligase_C"/>
    <property type="match status" value="1"/>
</dbReference>
<comment type="similarity">
    <text evidence="7">Belongs to the MurCDEF family.</text>
</comment>
<evidence type="ECO:0000259" key="10">
    <source>
        <dbReference type="Pfam" id="PF08245"/>
    </source>
</evidence>
<keyword evidence="6 7" id="KW-0067">ATP-binding</keyword>
<keyword evidence="7 8" id="KW-0132">Cell division</keyword>
<keyword evidence="5 7" id="KW-0547">Nucleotide-binding</keyword>
<evidence type="ECO:0000256" key="3">
    <source>
        <dbReference type="ARBA" id="ARBA00022490"/>
    </source>
</evidence>
<dbReference type="SUPFAM" id="SSF53623">
    <property type="entry name" value="MurD-like peptide ligases, catalytic domain"/>
    <property type="match status" value="1"/>
</dbReference>
<dbReference type="InterPro" id="IPR004101">
    <property type="entry name" value="Mur_ligase_C"/>
</dbReference>
<evidence type="ECO:0000256" key="7">
    <source>
        <dbReference type="HAMAP-Rule" id="MF_00639"/>
    </source>
</evidence>
<keyword evidence="3 7" id="KW-0963">Cytoplasm</keyword>
<keyword evidence="7 8" id="KW-0131">Cell cycle</keyword>
<keyword evidence="4 7" id="KW-0436">Ligase</keyword>
<feature type="domain" description="Mur ligase central" evidence="10">
    <location>
        <begin position="110"/>
        <end position="282"/>
    </location>
</feature>
<dbReference type="InterPro" id="IPR013221">
    <property type="entry name" value="Mur_ligase_cen"/>
</dbReference>
<feature type="domain" description="Mur ligase C-terminal" evidence="9">
    <location>
        <begin position="304"/>
        <end position="420"/>
    </location>
</feature>
<evidence type="ECO:0000313" key="12">
    <source>
        <dbReference type="Proteomes" id="UP001615550"/>
    </source>
</evidence>
<evidence type="ECO:0000256" key="2">
    <source>
        <dbReference type="ARBA" id="ARBA00004752"/>
    </source>
</evidence>
<dbReference type="SUPFAM" id="SSF51984">
    <property type="entry name" value="MurCD N-terminal domain"/>
    <property type="match status" value="1"/>
</dbReference>
<feature type="binding site" evidence="7">
    <location>
        <begin position="112"/>
        <end position="118"/>
    </location>
    <ligand>
        <name>ATP</name>
        <dbReference type="ChEBI" id="CHEBI:30616"/>
    </ligand>
</feature>
<proteinExistence type="inferred from homology"/>
<gene>
    <name evidence="7 11" type="primary">murD</name>
    <name evidence="11" type="ORF">ACD661_10395</name>
</gene>
<dbReference type="Gene3D" id="3.40.1190.10">
    <property type="entry name" value="Mur-like, catalytic domain"/>
    <property type="match status" value="1"/>
</dbReference>
<dbReference type="PANTHER" id="PTHR43692:SF1">
    <property type="entry name" value="UDP-N-ACETYLMURAMOYLALANINE--D-GLUTAMATE LIGASE"/>
    <property type="match status" value="1"/>
</dbReference>
<dbReference type="Gene3D" id="3.40.50.720">
    <property type="entry name" value="NAD(P)-binding Rossmann-like Domain"/>
    <property type="match status" value="1"/>
</dbReference>
<evidence type="ECO:0000259" key="9">
    <source>
        <dbReference type="Pfam" id="PF02875"/>
    </source>
</evidence>
<keyword evidence="7 8" id="KW-0573">Peptidoglycan synthesis</keyword>
<accession>A0ABW8D9U4</accession>
<evidence type="ECO:0000256" key="6">
    <source>
        <dbReference type="ARBA" id="ARBA00022840"/>
    </source>
</evidence>
<dbReference type="HAMAP" id="MF_00639">
    <property type="entry name" value="MurD"/>
    <property type="match status" value="1"/>
</dbReference>
<keyword evidence="7 8" id="KW-0133">Cell shape</keyword>
<evidence type="ECO:0000256" key="1">
    <source>
        <dbReference type="ARBA" id="ARBA00004496"/>
    </source>
</evidence>
<keyword evidence="12" id="KW-1185">Reference proteome</keyword>
<dbReference type="Proteomes" id="UP001615550">
    <property type="component" value="Unassembled WGS sequence"/>
</dbReference>
<evidence type="ECO:0000256" key="5">
    <source>
        <dbReference type="ARBA" id="ARBA00022741"/>
    </source>
</evidence>
<dbReference type="GO" id="GO:0008764">
    <property type="term" value="F:UDP-N-acetylmuramoylalanine-D-glutamate ligase activity"/>
    <property type="evidence" value="ECO:0007669"/>
    <property type="project" value="UniProtKB-EC"/>
</dbReference>
<evidence type="ECO:0000256" key="8">
    <source>
        <dbReference type="RuleBase" id="RU003664"/>
    </source>
</evidence>
<dbReference type="NCBIfam" id="TIGR01087">
    <property type="entry name" value="murD"/>
    <property type="match status" value="1"/>
</dbReference>
<dbReference type="SUPFAM" id="SSF53244">
    <property type="entry name" value="MurD-like peptide ligases, peptide-binding domain"/>
    <property type="match status" value="1"/>
</dbReference>
<dbReference type="PANTHER" id="PTHR43692">
    <property type="entry name" value="UDP-N-ACETYLMURAMOYLALANINE--D-GLUTAMATE LIGASE"/>
    <property type="match status" value="1"/>
</dbReference>
<evidence type="ECO:0000256" key="4">
    <source>
        <dbReference type="ARBA" id="ARBA00022598"/>
    </source>
</evidence>
<reference evidence="11 12" key="1">
    <citation type="submission" date="2024-08" db="EMBL/GenBank/DDBJ databases">
        <title>Draft Genome Sequence of Legionella lytica strain DSB2004, Isolated From a Fire Sprinkler System.</title>
        <authorList>
            <person name="Everhart A.D."/>
            <person name="Kidane D.T."/>
            <person name="Farone A.L."/>
            <person name="Farone M.B."/>
        </authorList>
    </citation>
    <scope>NUCLEOTIDE SEQUENCE [LARGE SCALE GENOMIC DNA]</scope>
    <source>
        <strain evidence="11 12">DSB2004</strain>
    </source>
</reference>
<dbReference type="EMBL" id="JBGORX010000003">
    <property type="protein sequence ID" value="MFJ1268967.1"/>
    <property type="molecule type" value="Genomic_DNA"/>
</dbReference>
<dbReference type="InterPro" id="IPR036615">
    <property type="entry name" value="Mur_ligase_C_dom_sf"/>
</dbReference>
<name>A0ABW8D9U4_9GAMM</name>
<dbReference type="Pfam" id="PF21799">
    <property type="entry name" value="MurD-like_N"/>
    <property type="match status" value="1"/>
</dbReference>
<organism evidence="11 12">
    <name type="scientific">Legionella lytica</name>
    <dbReference type="NCBI Taxonomy" id="96232"/>
    <lineage>
        <taxon>Bacteria</taxon>
        <taxon>Pseudomonadati</taxon>
        <taxon>Pseudomonadota</taxon>
        <taxon>Gammaproteobacteria</taxon>
        <taxon>Legionellales</taxon>
        <taxon>Legionellaceae</taxon>
        <taxon>Legionella</taxon>
    </lineage>
</organism>
<sequence length="443" mass="47294">MKHPLYLVAGLGKTGLSVARYLQRNNKPFVAFDTRPQAPNLVEFAAEFPEANVYTQQLPEEVLGQLTDIIASPGLALDMPFLNQARAAGIPIYGDIECLAREIHAPVIAITGTNGKSTVTTLVGEMAKAAGFKVAVAGNIGSPVLDMLDDEHQYDLWVLELSSFQLDLTHSLKPVAATILNVSPDHLDRHHTMEAYIAAKQRVYHHAEVSLYNREDEHTVPALSAHSISFGQDTPTAGNWGLINQDGKIYLAKGTTCILAAESVLIKGVHNWLNALAACALADAAGIAQSHIIHVLTMFSGLSHRCQWVRTLDGVEWINDSKGTNIGATISAINGIGGSMQGRIVLIAGGQGKGADFTELAQPIADFVRSIVLIGEDADKIEAALADVVPIARASSLDNAVAVAKMQAKPGDVVLLSPACASLDMFRDFNHRGELFTSLVCGL</sequence>
<dbReference type="Gene3D" id="3.90.190.20">
    <property type="entry name" value="Mur ligase, C-terminal domain"/>
    <property type="match status" value="1"/>
</dbReference>
<dbReference type="EC" id="6.3.2.9" evidence="7 8"/>
<dbReference type="Pfam" id="PF08245">
    <property type="entry name" value="Mur_ligase_M"/>
    <property type="match status" value="1"/>
</dbReference>
<comment type="pathway">
    <text evidence="2 7 8">Cell wall biogenesis; peptidoglycan biosynthesis.</text>
</comment>